<sequence length="465" mass="53711">MDTDEPNNILNYTIAELMEIVKINDLEKETVINSSNNLINKSINENNFKLAEFYEDVKNNLIEFIDTFDSENEEQDENENEEQDENENEEQSKNKNDPINEYYPSEVKEGDINPLVNKTEKRFLVLDSQYLPEGVSKTNYVANLSEKIKRVIQIKLHSFSIPFNWYLISNKKRNNVIYLILKNNSKETIVIDDGNYSTTQMVAELNSKLKQNTNLNIDTDTDTVTYNESTGKITFNLFSTQIEKIIFFDKSEPYSLSNEDNIFSTLRSYKNLTLGWILGFREDKIDVIEAGNISDVIPDLKGPRYLYLVVDDFKRNHTTNNLVTITNIDENISIPSYFNHYMPLNETDCNNNIVTVLPTAPRTLTQAQIYTINEVMKHKNRTNYYSSSPNESDILAIIPLKHNGLTIGDRIVETSGQLQDNKREYNGPVDLDRIGIKLIDDSGFVVDLNGSDWTLTLMFEYIYQM</sequence>
<accession>A0A6C0IQW1</accession>
<proteinExistence type="predicted"/>
<name>A0A6C0IQW1_9ZZZZ</name>
<protein>
    <submittedName>
        <fullName evidence="2">Uncharacterized protein</fullName>
    </submittedName>
</protein>
<organism evidence="2">
    <name type="scientific">viral metagenome</name>
    <dbReference type="NCBI Taxonomy" id="1070528"/>
    <lineage>
        <taxon>unclassified sequences</taxon>
        <taxon>metagenomes</taxon>
        <taxon>organismal metagenomes</taxon>
    </lineage>
</organism>
<evidence type="ECO:0000313" key="2">
    <source>
        <dbReference type="EMBL" id="QHT93903.1"/>
    </source>
</evidence>
<feature type="region of interest" description="Disordered" evidence="1">
    <location>
        <begin position="71"/>
        <end position="106"/>
    </location>
</feature>
<evidence type="ECO:0000256" key="1">
    <source>
        <dbReference type="SAM" id="MobiDB-lite"/>
    </source>
</evidence>
<feature type="compositionally biased region" description="Acidic residues" evidence="1">
    <location>
        <begin position="71"/>
        <end position="89"/>
    </location>
</feature>
<dbReference type="EMBL" id="MN740211">
    <property type="protein sequence ID" value="QHT93903.1"/>
    <property type="molecule type" value="Genomic_DNA"/>
</dbReference>
<dbReference type="AlphaFoldDB" id="A0A6C0IQW1"/>
<reference evidence="2" key="1">
    <citation type="journal article" date="2020" name="Nature">
        <title>Giant virus diversity and host interactions through global metagenomics.</title>
        <authorList>
            <person name="Schulz F."/>
            <person name="Roux S."/>
            <person name="Paez-Espino D."/>
            <person name="Jungbluth S."/>
            <person name="Walsh D.A."/>
            <person name="Denef V.J."/>
            <person name="McMahon K.D."/>
            <person name="Konstantinidis K.T."/>
            <person name="Eloe-Fadrosh E.A."/>
            <person name="Kyrpides N.C."/>
            <person name="Woyke T."/>
        </authorList>
    </citation>
    <scope>NUCLEOTIDE SEQUENCE</scope>
    <source>
        <strain evidence="2">GVMAG-M-3300024258-14</strain>
    </source>
</reference>